<dbReference type="InterPro" id="IPR003609">
    <property type="entry name" value="Pan_app"/>
</dbReference>
<dbReference type="Proteomes" id="UP001519460">
    <property type="component" value="Unassembled WGS sequence"/>
</dbReference>
<evidence type="ECO:0000259" key="2">
    <source>
        <dbReference type="PROSITE" id="PS50948"/>
    </source>
</evidence>
<dbReference type="PANTHER" id="PTHR16897">
    <property type="entry name" value="OS10G0105400 PROTEIN"/>
    <property type="match status" value="1"/>
</dbReference>
<keyword evidence="4" id="KW-1185">Reference proteome</keyword>
<comment type="caution">
    <text evidence="3">The sequence shown here is derived from an EMBL/GenBank/DDBJ whole genome shotgun (WGS) entry which is preliminary data.</text>
</comment>
<dbReference type="PROSITE" id="PS50948">
    <property type="entry name" value="PAN"/>
    <property type="match status" value="1"/>
</dbReference>
<dbReference type="InterPro" id="IPR011030">
    <property type="entry name" value="Lipovitellin_superhlx_dom"/>
</dbReference>
<dbReference type="EMBL" id="JACVVK020000064">
    <property type="protein sequence ID" value="KAK7496780.1"/>
    <property type="molecule type" value="Genomic_DNA"/>
</dbReference>
<accession>A0ABD0LBY3</accession>
<feature type="coiled-coil region" evidence="1">
    <location>
        <begin position="585"/>
        <end position="612"/>
    </location>
</feature>
<keyword evidence="1" id="KW-0175">Coiled coil</keyword>
<reference evidence="3 4" key="1">
    <citation type="journal article" date="2023" name="Sci. Data">
        <title>Genome assembly of the Korean intertidal mud-creeper Batillaria attramentaria.</title>
        <authorList>
            <person name="Patra A.K."/>
            <person name="Ho P.T."/>
            <person name="Jun S."/>
            <person name="Lee S.J."/>
            <person name="Kim Y."/>
            <person name="Won Y.J."/>
        </authorList>
    </citation>
    <scope>NUCLEOTIDE SEQUENCE [LARGE SCALE GENOMIC DNA]</scope>
    <source>
        <strain evidence="3">Wonlab-2016</strain>
    </source>
</reference>
<dbReference type="InterPro" id="IPR011055">
    <property type="entry name" value="Dup_hybrid_motif"/>
</dbReference>
<name>A0ABD0LBY3_9CAEN</name>
<dbReference type="CDD" id="cd01099">
    <property type="entry name" value="PAN_AP_HGF"/>
    <property type="match status" value="1"/>
</dbReference>
<dbReference type="Gene3D" id="1.25.10.20">
    <property type="entry name" value="Vitellinogen, superhelical"/>
    <property type="match status" value="1"/>
</dbReference>
<evidence type="ECO:0000256" key="1">
    <source>
        <dbReference type="SAM" id="Coils"/>
    </source>
</evidence>
<evidence type="ECO:0000313" key="4">
    <source>
        <dbReference type="Proteomes" id="UP001519460"/>
    </source>
</evidence>
<dbReference type="PANTHER" id="PTHR16897:SF2">
    <property type="entry name" value="OS03G0226600 PROTEIN"/>
    <property type="match status" value="1"/>
</dbReference>
<gene>
    <name evidence="3" type="ORF">BaRGS_00011989</name>
</gene>
<protein>
    <recommendedName>
        <fullName evidence="2">Apple domain-containing protein</fullName>
    </recommendedName>
</protein>
<feature type="domain" description="Apple" evidence="2">
    <location>
        <begin position="1551"/>
        <end position="1630"/>
    </location>
</feature>
<dbReference type="Gene3D" id="2.70.70.10">
    <property type="entry name" value="Glucose Permease (Domain IIA)"/>
    <property type="match status" value="1"/>
</dbReference>
<evidence type="ECO:0000313" key="3">
    <source>
        <dbReference type="EMBL" id="KAK7496780.1"/>
    </source>
</evidence>
<dbReference type="Pfam" id="PF00024">
    <property type="entry name" value="PAN_1"/>
    <property type="match status" value="1"/>
</dbReference>
<feature type="non-terminal residue" evidence="3">
    <location>
        <position position="1"/>
    </location>
</feature>
<proteinExistence type="predicted"/>
<sequence length="3782" mass="416493">TRLSITGSVPQSVCTDSGNEADDVNRSLCINDLRNILRHLPRKEYKQFVGRIFSNGCQDNDTTCKDRYLILIDIVARIGDVTSQELVLTHILTKTPPVSEELRRVFIHCVALERPIQKFVRAIEGFCFGETGEHHGSRNMTRTQSRACLAVGSLTRNLATGGRHTLANTLATRLETWLEEHGKGILFKNSVVDAFKAVLLHALGNAALTRSRRHLLDHAQPNRGHHVWRRAALDALRHYKCKESAVVLLDCLLKDEKHSVRQMALSVYATHPKRGEVTREKEDMHLSRNYTYPAVARVKRDIFETALLKLKIELPKLDWKKELGTRDVGASFGIYFNNYIHILFKVLSGYVDVNAEDKLWAEIHLGIINKQWDIIRVDACYRGRLKYNMNIVKDFTAGMAEDISSAFDHVINRIIEPIEKAANDLASKYQDPDTKKPKSGFDAMAQAVKNLPKKMQDALQSSINVTKATEALSGLPLVTKIQQLAGRAQSLMEDVHSEATDLYNNIKEAAVVGLPFAEKEIRASINTVLDKLGDVSKAPRQVFSFVERAQMSYQLAMQRILEGSNVIKQATSFLSGTRSTFMNAGEELQETMETLKHLVERLKADHARRKREANPFDEFTQELGTHMDEALGDLYGNVDGLQERVLDALDSAQELQAGSDKQAVYVEVLKASFEGFKEAIDMIKSRINALFGQKFHPKFPDQRRDCDSSCGCGYYTGECRYGHPGVDLKWEPAWTIYSPVAGMMLPTKDPNSVLIRPATAGFTDYEIILSNIILNRTLSENETYVDAGQPIGTPAGANGCEDSHFHLAMKRNAPDSANGLCYYVDPSPFLDRMQPVPKWEEECKHFTFKHIFSTIDFAKLTEGFAEILEELKRIALDIGKQLLVKIVQALPDTGLLGPMKGIALDLVRNIDLDPANLKNLFKDGVNHAKKFFKNISTGQFSLGNIGNMMKGAGGTFGIDLLSKSLSSVKSGIGQAINFIKNPKLGKLGSFSTGGIGRLLSSRGLLPGLGKLDFGGLSGLTKKISSLVSGRKGLLSMLKASPPNLCPMFGKALSAAMSQSTCVPHEDCLGIDCDIDISAPPFVKGKIDVTVRVDPEEREVRITSNGSQTIGGITVLNFIEVRFAVKAEWQGKELRFTLIIHPCAAPGCLDEITLMKEIQFDSKARQKRSTDELLGEFLGNMENLPIDEVTKMFADFNFDMDDIADQVNGIQGSIAEAVRIVHTFLLFFLTTNEDQAEPTMKSEFVNPLDHKDKGKFPVKDEDGSLYVPFFVFGFDYKLGPCGFVMKFDAGGAFGVSFDVNVQALDSQMKAVFTPWVSGKLRAELSLHFIIGEAGIKLTGYVMRTSFPLTIETKFRETPVQTTTIWHWRADPIRGTIWEKKDTKNDRGPPRFQYCDKVANRHPFDAAFKLEFSVDDDDSDLKLWYAIGDYPGGTNLVDWTEMRGASLLAPAVLPCGIPLHFLVKARNTQGLETTARCSIPTFDCTFPDGRVEAAYRCTSHPGQISGTVVVHEDSPLKQDSLFHGVGYSPSSYGHEVVDWLPLTLSNSQPQPGVSGDLRYFSSPRAGRLTSTPKRSLSAPTASGCASQCLKMSTCVSFSYNKYLYDCELQEFTEGASAERKHDGHFVTYERLGKSFTAILRYENLPLRHGTRYYVNVDVQNWLGYRATLTSEGTMVDFTPPEPGPVGDVLKDEMTADGCTVSVIQRCVDHVTSSLNHRTIVDGEGSSTVFNGNRKGQELTHTIENYHASVNWNGFKDEECGIHGYTFAVGSTVCGTDVASFRDPHAHIHNPDDWHYTGLAKDLHLADGQYYVTVQAVNDVIHGGDLVTTVCHSAPFAVDTSPPLLNSVNEILFDETFRYLVVYYNASDVFSGVARMEFGLGITKYDVNIRRFLTFEMRGVGGNTYLVNEEFETADGVPAWIRLKVVNNVGLSETGSSDAPIIIDSTPPIPGHVMDGTLLGQDVCCQNGTTEICAQWVDFNDPDSNIESYIWGVGLIPGQDDVVPFHILSAYDKQSCTRVQLQHNTTYFSTVIANNKALNQKSSNATSNGVLVDITPPIPGNVSDGDDVINDIDFTSETATITTTWSDFQDPESGLTPYSLSVFVNQQLDKVFTDINAETFTDHSLSIQHGDSVYAVLLATNRAGGSVSVASDGMYVDHTPPDLLYISTDNQTQYQTRDDVLHFIWQFEDPESGVAEYRCVISEQKNGGEGQFWPEDADSYVIYLNSTSPTYGDIHLHNLQLENGAAYSLIVTAVNHAKMATTEQSESVTVDTTPPDVLRVSLARPDETEETNDDDEVEHAKEELLWVTWDPHDAESGIERSQICVGLAGSNDCLPSHTITMEGFLLFTASFKDKGLTVSTDDKVLYQVYVVVTNGAGVQSKIAASKPFLVLKANIPGVVLDGSNEEDIDFSHDMAAISIAFHGFSSEACGIVGYEWGVGTTPFATDVLPYSDFGLVVDDQGNGFAEAHVTQFEGQTYYSTVRAITGHNCHEEYIVSSSDGFTLDTTPPSVTFHVGTRQVTSNQVVYQTQGNTLEVVWESEDASGINETRLTIGEFKENPKTVLVPAVLKDHITVGALPSSGDSIFSTLLITDNSGNKKPFSLPPVTFDFSPPVLQDVTCTKAVSILSSVLTCTWLSVEEGHSKLSGIYFGVGSGPTVPNLLNFTSVPLHSQQWTVDTEDFMTSARSGEFFVLIRATNAAGLKTDASVKVIHDITPPDDISVRIVTSPLPGYHDKEQKCQTSQDYVEVHLQSLNDDETDIVRVEMAVGSEKGRSDIRPFRQYLLQNGLYAMGGLGLHRGSTVYVTVRATNGVGLYTIGTSDGVVISPEPRLEVWDGPGDIDMDGQAELDVMQGRWRYSDPCPVQSVEWSLRELGGKVVIDFTSIPNKSQQFYNDSLSLENLKVYVNYVRIKDALNRTFTAFSDGITIMIRTPATATVRDGLGIDDKDFQEPTDQLSANWDAFGDTHSTLPSDQIVRYEVAVGTDRRYASTRTDVHSFEDIGLVTNFTFHGLNLTAKSVVYYVTVRAHSGAGSFTESSSDGIRVGFSADIAPGEVGVDRYQSSVSSIRFWWTDFVSDMVITHYYAGISTTAPPWDNSTHDCTGLLQSSNFTFDVYDLQPLEAEFLAVIEGLELIHGGTYHVTFIAEDNSGHCSAAISDEILVDTTPPVAGKITADGVNADTVLFLHSEQTVVVSLDEFPDPESGLKNVQVELFKSVTCDPENYPDRLTSLSKINAVNESRVAMRNLQLDEDFLYFVRATVTNRAGLQTTATSLPLMLDKTPPLPGRLKLGTDWTAADRTFQNETQSVSGVIALKSLSSREGCVTEINLLAAESRDEWEAMTQEFSEDCVGFDSLGLHVVVQHNPHLTGVDRGAAQSMEMAWREGDFVFRLSPATGRSILSGIALNSPSLRPPFLPQNGLESGNQSTVCDPTVKSCIGNASNTTLESTMLADSDYGTGLSFLENDGEVKALFWAQDILQLKQTWITLDFEPSTTDAEYILRLEKSASSGQESWEISVVINGEEKAGMGGLVFPHKFVVSVFTWNIGDYVPPVIDHFQPFRASTVVRAMSVPVERRPLCSYGAPFHDMFSGIKEVWVGVSDNFSVTANVAPYRLVKSFCLPCLKNCDSICASCNGDSVSDGYNILPVSLSGLVLQAANDVLPPDNSSASNSTNSTVLLKEASNEMKQFQLPTYYLDVKVVDHSGLATKVKSVGLVVDTSPPHHHVPRVYRPGVRGRCCESCSLETNTRLELSGDVSEDVSKRPGGLSVYRYTTWTRRRCIQRPPRSSKE</sequence>
<organism evidence="3 4">
    <name type="scientific">Batillaria attramentaria</name>
    <dbReference type="NCBI Taxonomy" id="370345"/>
    <lineage>
        <taxon>Eukaryota</taxon>
        <taxon>Metazoa</taxon>
        <taxon>Spiralia</taxon>
        <taxon>Lophotrochozoa</taxon>
        <taxon>Mollusca</taxon>
        <taxon>Gastropoda</taxon>
        <taxon>Caenogastropoda</taxon>
        <taxon>Sorbeoconcha</taxon>
        <taxon>Cerithioidea</taxon>
        <taxon>Batillariidae</taxon>
        <taxon>Batillaria</taxon>
    </lineage>
</organism>